<protein>
    <recommendedName>
        <fullName evidence="1">Chitin-binding type-2 domain-containing protein</fullName>
    </recommendedName>
</protein>
<dbReference type="Proteomes" id="UP000005408">
    <property type="component" value="Unassembled WGS sequence"/>
</dbReference>
<feature type="domain" description="Chitin-binding type-2" evidence="1">
    <location>
        <begin position="142"/>
        <end position="195"/>
    </location>
</feature>
<evidence type="ECO:0000313" key="2">
    <source>
        <dbReference type="EnsemblMetazoa" id="G29911.1:cds"/>
    </source>
</evidence>
<dbReference type="SUPFAM" id="SSF57625">
    <property type="entry name" value="Invertebrate chitin-binding proteins"/>
    <property type="match status" value="1"/>
</dbReference>
<dbReference type="PROSITE" id="PS50940">
    <property type="entry name" value="CHIT_BIND_II"/>
    <property type="match status" value="1"/>
</dbReference>
<dbReference type="AlphaFoldDB" id="A0A8W8LVK0"/>
<reference evidence="2" key="1">
    <citation type="submission" date="2022-08" db="UniProtKB">
        <authorList>
            <consortium name="EnsemblMetazoa"/>
        </authorList>
    </citation>
    <scope>IDENTIFICATION</scope>
    <source>
        <strain evidence="2">05x7-T-G4-1.051#20</strain>
    </source>
</reference>
<dbReference type="InterPro" id="IPR036508">
    <property type="entry name" value="Chitin-bd_dom_sf"/>
</dbReference>
<accession>A0A8W8LVK0</accession>
<sequence>MCQLYCSSLEWSECYDFSEGMKECEYPQLFSTESGTCENFTDVTCGTRHEEKEGCNYLKQKYIFRRGLCQDTYPSCKNKSDGINENPIRRPAPYFIICLQDRLIGGGVCEFDSFWGVRTFPFNNTCVQAYAIPKAEYSLGRLPSCNGTTGSYRYDDSPCDVYYRCDSGTATAVKCPENYNLNTVSGNCELNYPCN</sequence>
<evidence type="ECO:0000259" key="1">
    <source>
        <dbReference type="PROSITE" id="PS50940"/>
    </source>
</evidence>
<proteinExistence type="predicted"/>
<organism evidence="2 3">
    <name type="scientific">Magallana gigas</name>
    <name type="common">Pacific oyster</name>
    <name type="synonym">Crassostrea gigas</name>
    <dbReference type="NCBI Taxonomy" id="29159"/>
    <lineage>
        <taxon>Eukaryota</taxon>
        <taxon>Metazoa</taxon>
        <taxon>Spiralia</taxon>
        <taxon>Lophotrochozoa</taxon>
        <taxon>Mollusca</taxon>
        <taxon>Bivalvia</taxon>
        <taxon>Autobranchia</taxon>
        <taxon>Pteriomorphia</taxon>
        <taxon>Ostreida</taxon>
        <taxon>Ostreoidea</taxon>
        <taxon>Ostreidae</taxon>
        <taxon>Magallana</taxon>
    </lineage>
</organism>
<dbReference type="InterPro" id="IPR002557">
    <property type="entry name" value="Chitin-bd_dom"/>
</dbReference>
<name>A0A8W8LVK0_MAGGI</name>
<dbReference type="GO" id="GO:0008061">
    <property type="term" value="F:chitin binding"/>
    <property type="evidence" value="ECO:0007669"/>
    <property type="project" value="InterPro"/>
</dbReference>
<dbReference type="Pfam" id="PF01607">
    <property type="entry name" value="CBM_14"/>
    <property type="match status" value="1"/>
</dbReference>
<dbReference type="EnsemblMetazoa" id="G29911.1">
    <property type="protein sequence ID" value="G29911.1:cds"/>
    <property type="gene ID" value="G29911"/>
</dbReference>
<dbReference type="GO" id="GO:0005576">
    <property type="term" value="C:extracellular region"/>
    <property type="evidence" value="ECO:0007669"/>
    <property type="project" value="InterPro"/>
</dbReference>
<keyword evidence="3" id="KW-1185">Reference proteome</keyword>
<evidence type="ECO:0000313" key="3">
    <source>
        <dbReference type="Proteomes" id="UP000005408"/>
    </source>
</evidence>